<protein>
    <submittedName>
        <fullName evidence="1">Uncharacterized protein</fullName>
    </submittedName>
</protein>
<sequence length="148" mass="15835">MKERLAAFCLITSLIFTPVLYAQTTPPVLTLTQQAFIKEICLALLSDPSTPGEFLAPGLTADRWCDARVVDAFLVANWTDLLVKHNILTLVATDNQTRIVSLEAATTVDVVALEARTTTLEGQVAVLQSQVATLEAALASVKAALSIP</sequence>
<name>A0A0F9BFN3_9ZZZZ</name>
<reference evidence="1" key="1">
    <citation type="journal article" date="2015" name="Nature">
        <title>Complex archaea that bridge the gap between prokaryotes and eukaryotes.</title>
        <authorList>
            <person name="Spang A."/>
            <person name="Saw J.H."/>
            <person name="Jorgensen S.L."/>
            <person name="Zaremba-Niedzwiedzka K."/>
            <person name="Martijn J."/>
            <person name="Lind A.E."/>
            <person name="van Eijk R."/>
            <person name="Schleper C."/>
            <person name="Guy L."/>
            <person name="Ettema T.J."/>
        </authorList>
    </citation>
    <scope>NUCLEOTIDE SEQUENCE</scope>
</reference>
<comment type="caution">
    <text evidence="1">The sequence shown here is derived from an EMBL/GenBank/DDBJ whole genome shotgun (WGS) entry which is preliminary data.</text>
</comment>
<organism evidence="1">
    <name type="scientific">marine sediment metagenome</name>
    <dbReference type="NCBI Taxonomy" id="412755"/>
    <lineage>
        <taxon>unclassified sequences</taxon>
        <taxon>metagenomes</taxon>
        <taxon>ecological metagenomes</taxon>
    </lineage>
</organism>
<evidence type="ECO:0000313" key="1">
    <source>
        <dbReference type="EMBL" id="KKL20565.1"/>
    </source>
</evidence>
<gene>
    <name evidence="1" type="ORF">LCGC14_2454190</name>
</gene>
<dbReference type="EMBL" id="LAZR01038047">
    <property type="protein sequence ID" value="KKL20565.1"/>
    <property type="molecule type" value="Genomic_DNA"/>
</dbReference>
<proteinExistence type="predicted"/>
<accession>A0A0F9BFN3</accession>
<dbReference type="AlphaFoldDB" id="A0A0F9BFN3"/>